<dbReference type="Proteomes" id="UP000594638">
    <property type="component" value="Unassembled WGS sequence"/>
</dbReference>
<evidence type="ECO:0000256" key="6">
    <source>
        <dbReference type="ARBA" id="ARBA00023136"/>
    </source>
</evidence>
<dbReference type="GO" id="GO:0004674">
    <property type="term" value="F:protein serine/threonine kinase activity"/>
    <property type="evidence" value="ECO:0007669"/>
    <property type="project" value="UniProtKB-KW"/>
</dbReference>
<protein>
    <submittedName>
        <fullName evidence="9">Rust resistance kinase Lr10-like</fullName>
    </submittedName>
</protein>
<dbReference type="SUPFAM" id="SSF56112">
    <property type="entry name" value="Protein kinase-like (PK-like)"/>
    <property type="match status" value="1"/>
</dbReference>
<dbReference type="Pfam" id="PF00069">
    <property type="entry name" value="Pkinase"/>
    <property type="match status" value="1"/>
</dbReference>
<evidence type="ECO:0000313" key="10">
    <source>
        <dbReference type="Proteomes" id="UP000594638"/>
    </source>
</evidence>
<dbReference type="Gramene" id="OE9A097773T1">
    <property type="protein sequence ID" value="OE9A097773C1"/>
    <property type="gene ID" value="OE9A097773"/>
</dbReference>
<evidence type="ECO:0000259" key="8">
    <source>
        <dbReference type="PROSITE" id="PS50011"/>
    </source>
</evidence>
<evidence type="ECO:0000256" key="7">
    <source>
        <dbReference type="ARBA" id="ARBA00023180"/>
    </source>
</evidence>
<dbReference type="PANTHER" id="PTHR27009">
    <property type="entry name" value="RUST RESISTANCE KINASE LR10-RELATED"/>
    <property type="match status" value="1"/>
</dbReference>
<dbReference type="InterPro" id="IPR045874">
    <property type="entry name" value="LRK10/LRL21-25-like"/>
</dbReference>
<evidence type="ECO:0000313" key="9">
    <source>
        <dbReference type="EMBL" id="CAA3032962.1"/>
    </source>
</evidence>
<dbReference type="InterPro" id="IPR011009">
    <property type="entry name" value="Kinase-like_dom_sf"/>
</dbReference>
<organism evidence="9 10">
    <name type="scientific">Olea europaea subsp. europaea</name>
    <dbReference type="NCBI Taxonomy" id="158383"/>
    <lineage>
        <taxon>Eukaryota</taxon>
        <taxon>Viridiplantae</taxon>
        <taxon>Streptophyta</taxon>
        <taxon>Embryophyta</taxon>
        <taxon>Tracheophyta</taxon>
        <taxon>Spermatophyta</taxon>
        <taxon>Magnoliopsida</taxon>
        <taxon>eudicotyledons</taxon>
        <taxon>Gunneridae</taxon>
        <taxon>Pentapetalae</taxon>
        <taxon>asterids</taxon>
        <taxon>lamiids</taxon>
        <taxon>Lamiales</taxon>
        <taxon>Oleaceae</taxon>
        <taxon>Oleeae</taxon>
        <taxon>Olea</taxon>
    </lineage>
</organism>
<comment type="caution">
    <text evidence="9">The sequence shown here is derived from an EMBL/GenBank/DDBJ whole genome shotgun (WGS) entry which is preliminary data.</text>
</comment>
<evidence type="ECO:0000256" key="5">
    <source>
        <dbReference type="ARBA" id="ARBA00022989"/>
    </source>
</evidence>
<evidence type="ECO:0000256" key="1">
    <source>
        <dbReference type="ARBA" id="ARBA00004479"/>
    </source>
</evidence>
<keyword evidence="9" id="KW-0808">Transferase</keyword>
<comment type="subcellular location">
    <subcellularLocation>
        <location evidence="1">Membrane</location>
        <topology evidence="1">Single-pass type I membrane protein</topology>
    </subcellularLocation>
</comment>
<gene>
    <name evidence="9" type="ORF">OLEA9_A097773</name>
</gene>
<dbReference type="EMBL" id="CACTIH010009760">
    <property type="protein sequence ID" value="CAA3032962.1"/>
    <property type="molecule type" value="Genomic_DNA"/>
</dbReference>
<keyword evidence="4" id="KW-0732">Signal</keyword>
<keyword evidence="5" id="KW-1133">Transmembrane helix</keyword>
<sequence>MRILHFNIKPHNILLDHNFIPKVSDFELAKSYPTGNSIVTITAARGTIGYVAPELINRCIGAVSYRVDVYSFSMLLMEMIVLKKNLVDNTEHSTQYFPDWIYDRFNKGKDIEIGDADEYGNEERGITRKMTIVALWCIQMNPVDRPSMSKVVELLESEAESLQIPPQPFQPPL</sequence>
<feature type="domain" description="Protein kinase" evidence="8">
    <location>
        <begin position="1"/>
        <end position="170"/>
    </location>
</feature>
<keyword evidence="2" id="KW-0723">Serine/threonine-protein kinase</keyword>
<dbReference type="OrthoDB" id="909864at2759"/>
<keyword evidence="9" id="KW-0418">Kinase</keyword>
<proteinExistence type="predicted"/>
<dbReference type="AlphaFoldDB" id="A0A8S0VLX1"/>
<dbReference type="InterPro" id="IPR000719">
    <property type="entry name" value="Prot_kinase_dom"/>
</dbReference>
<accession>A0A8S0VLX1</accession>
<name>A0A8S0VLX1_OLEEU</name>
<keyword evidence="3" id="KW-0812">Transmembrane</keyword>
<keyword evidence="6" id="KW-0472">Membrane</keyword>
<dbReference type="Gene3D" id="1.10.510.10">
    <property type="entry name" value="Transferase(Phosphotransferase) domain 1"/>
    <property type="match status" value="1"/>
</dbReference>
<evidence type="ECO:0000256" key="4">
    <source>
        <dbReference type="ARBA" id="ARBA00022729"/>
    </source>
</evidence>
<keyword evidence="10" id="KW-1185">Reference proteome</keyword>
<keyword evidence="7" id="KW-0325">Glycoprotein</keyword>
<evidence type="ECO:0000256" key="2">
    <source>
        <dbReference type="ARBA" id="ARBA00022527"/>
    </source>
</evidence>
<dbReference type="GO" id="GO:0005524">
    <property type="term" value="F:ATP binding"/>
    <property type="evidence" value="ECO:0007669"/>
    <property type="project" value="InterPro"/>
</dbReference>
<reference evidence="9 10" key="1">
    <citation type="submission" date="2019-12" db="EMBL/GenBank/DDBJ databases">
        <authorList>
            <person name="Alioto T."/>
            <person name="Alioto T."/>
            <person name="Gomez Garrido J."/>
        </authorList>
    </citation>
    <scope>NUCLEOTIDE SEQUENCE [LARGE SCALE GENOMIC DNA]</scope>
</reference>
<dbReference type="GO" id="GO:0016020">
    <property type="term" value="C:membrane"/>
    <property type="evidence" value="ECO:0007669"/>
    <property type="project" value="UniProtKB-SubCell"/>
</dbReference>
<dbReference type="PROSITE" id="PS50011">
    <property type="entry name" value="PROTEIN_KINASE_DOM"/>
    <property type="match status" value="1"/>
</dbReference>
<evidence type="ECO:0000256" key="3">
    <source>
        <dbReference type="ARBA" id="ARBA00022692"/>
    </source>
</evidence>